<name>A0ABD0L2W9_9CAEN</name>
<protein>
    <submittedName>
        <fullName evidence="1">Uncharacterized protein</fullName>
    </submittedName>
</protein>
<proteinExistence type="predicted"/>
<gene>
    <name evidence="1" type="ORF">BaRGS_00014753</name>
</gene>
<accession>A0ABD0L2W9</accession>
<evidence type="ECO:0000313" key="2">
    <source>
        <dbReference type="Proteomes" id="UP001519460"/>
    </source>
</evidence>
<reference evidence="1 2" key="1">
    <citation type="journal article" date="2023" name="Sci. Data">
        <title>Genome assembly of the Korean intertidal mud-creeper Batillaria attramentaria.</title>
        <authorList>
            <person name="Patra A.K."/>
            <person name="Ho P.T."/>
            <person name="Jun S."/>
            <person name="Lee S.J."/>
            <person name="Kim Y."/>
            <person name="Won Y.J."/>
        </authorList>
    </citation>
    <scope>NUCLEOTIDE SEQUENCE [LARGE SCALE GENOMIC DNA]</scope>
    <source>
        <strain evidence="1">Wonlab-2016</strain>
    </source>
</reference>
<keyword evidence="2" id="KW-1185">Reference proteome</keyword>
<evidence type="ECO:0000313" key="1">
    <source>
        <dbReference type="EMBL" id="KAK7493871.1"/>
    </source>
</evidence>
<dbReference type="AlphaFoldDB" id="A0ABD0L2W9"/>
<dbReference type="EMBL" id="JACVVK020000088">
    <property type="protein sequence ID" value="KAK7493871.1"/>
    <property type="molecule type" value="Genomic_DNA"/>
</dbReference>
<dbReference type="Proteomes" id="UP001519460">
    <property type="component" value="Unassembled WGS sequence"/>
</dbReference>
<comment type="caution">
    <text evidence="1">The sequence shown here is derived from an EMBL/GenBank/DDBJ whole genome shotgun (WGS) entry which is preliminary data.</text>
</comment>
<organism evidence="1 2">
    <name type="scientific">Batillaria attramentaria</name>
    <dbReference type="NCBI Taxonomy" id="370345"/>
    <lineage>
        <taxon>Eukaryota</taxon>
        <taxon>Metazoa</taxon>
        <taxon>Spiralia</taxon>
        <taxon>Lophotrochozoa</taxon>
        <taxon>Mollusca</taxon>
        <taxon>Gastropoda</taxon>
        <taxon>Caenogastropoda</taxon>
        <taxon>Sorbeoconcha</taxon>
        <taxon>Cerithioidea</taxon>
        <taxon>Batillariidae</taxon>
        <taxon>Batillaria</taxon>
    </lineage>
</organism>
<sequence>MRGDGADGVMTSGPCCTRGRETACASTFYPQFFLTLITSAGIETCQGTSSGTRKTYSEPDHPLRNWELDHIISALLEKKTQEPPNSFVFVFLDEDEKPVLDVYCSLPLHPPPPLSSAQTQSAVLGRGEVRCTKLSVCGRESLFVGTNRRLAVSA</sequence>